<evidence type="ECO:0000313" key="7">
    <source>
        <dbReference type="EMBL" id="MDJ1181621.1"/>
    </source>
</evidence>
<dbReference type="Pfam" id="PF12849">
    <property type="entry name" value="PBP_like_2"/>
    <property type="match status" value="1"/>
</dbReference>
<keyword evidence="3 4" id="KW-0592">Phosphate transport</keyword>
<evidence type="ECO:0000256" key="2">
    <source>
        <dbReference type="ARBA" id="ARBA00022448"/>
    </source>
</evidence>
<dbReference type="PIRSF" id="PIRSF002756">
    <property type="entry name" value="PstS"/>
    <property type="match status" value="1"/>
</dbReference>
<dbReference type="Proteomes" id="UP001232992">
    <property type="component" value="Unassembled WGS sequence"/>
</dbReference>
<dbReference type="EMBL" id="JAQOSQ010000001">
    <property type="protein sequence ID" value="MDJ1181621.1"/>
    <property type="molecule type" value="Genomic_DNA"/>
</dbReference>
<organism evidence="7 8">
    <name type="scientific">Roseofilum casamattae BLCC-M143</name>
    <dbReference type="NCBI Taxonomy" id="3022442"/>
    <lineage>
        <taxon>Bacteria</taxon>
        <taxon>Bacillati</taxon>
        <taxon>Cyanobacteriota</taxon>
        <taxon>Cyanophyceae</taxon>
        <taxon>Desertifilales</taxon>
        <taxon>Desertifilaceae</taxon>
        <taxon>Roseofilum</taxon>
        <taxon>Roseofilum casamattae</taxon>
    </lineage>
</organism>
<keyword evidence="2 4" id="KW-0813">Transport</keyword>
<name>A0ABT7BQZ6_9CYAN</name>
<evidence type="ECO:0000256" key="3">
    <source>
        <dbReference type="ARBA" id="ARBA00022592"/>
    </source>
</evidence>
<gene>
    <name evidence="7" type="primary">pstS</name>
    <name evidence="7" type="ORF">PMH09_00295</name>
</gene>
<evidence type="ECO:0000259" key="6">
    <source>
        <dbReference type="Pfam" id="PF12849"/>
    </source>
</evidence>
<keyword evidence="5" id="KW-0732">Signal</keyword>
<dbReference type="RefSeq" id="WP_283756277.1">
    <property type="nucleotide sequence ID" value="NZ_JAQOSQ010000001.1"/>
</dbReference>
<dbReference type="NCBIfam" id="TIGR00975">
    <property type="entry name" value="3a0107s03"/>
    <property type="match status" value="1"/>
</dbReference>
<dbReference type="Gene3D" id="3.40.190.10">
    <property type="entry name" value="Periplasmic binding protein-like II"/>
    <property type="match status" value="2"/>
</dbReference>
<evidence type="ECO:0000313" key="8">
    <source>
        <dbReference type="Proteomes" id="UP001232992"/>
    </source>
</evidence>
<dbReference type="PANTHER" id="PTHR42996:SF1">
    <property type="entry name" value="PHOSPHATE-BINDING PROTEIN PSTS"/>
    <property type="match status" value="1"/>
</dbReference>
<dbReference type="PROSITE" id="PS51257">
    <property type="entry name" value="PROKAR_LIPOPROTEIN"/>
    <property type="match status" value="1"/>
</dbReference>
<dbReference type="SUPFAM" id="SSF53850">
    <property type="entry name" value="Periplasmic binding protein-like II"/>
    <property type="match status" value="1"/>
</dbReference>
<accession>A0ABT7BQZ6</accession>
<feature type="signal peptide" evidence="5">
    <location>
        <begin position="1"/>
        <end position="22"/>
    </location>
</feature>
<evidence type="ECO:0000256" key="4">
    <source>
        <dbReference type="PIRNR" id="PIRNR002756"/>
    </source>
</evidence>
<protein>
    <recommendedName>
        <fullName evidence="4">Phosphate-binding protein</fullName>
    </recommendedName>
</protein>
<dbReference type="InterPro" id="IPR050962">
    <property type="entry name" value="Phosphate-bind_PstS"/>
</dbReference>
<dbReference type="PANTHER" id="PTHR42996">
    <property type="entry name" value="PHOSPHATE-BINDING PROTEIN PSTS"/>
    <property type="match status" value="1"/>
</dbReference>
<reference evidence="7 8" key="1">
    <citation type="submission" date="2023-01" db="EMBL/GenBank/DDBJ databases">
        <title>Novel diversity within Roseofilum (Cyanobacteria; Desertifilaceae) from marine benthic mats with descriptions of four novel species.</title>
        <authorList>
            <person name="Wang Y."/>
            <person name="Berthold D.E."/>
            <person name="Hu J."/>
            <person name="Lefler F.W."/>
            <person name="Laughinghouse H.D. IV."/>
        </authorList>
    </citation>
    <scope>NUCLEOTIDE SEQUENCE [LARGE SCALE GENOMIC DNA]</scope>
    <source>
        <strain evidence="7 8">BLCC-M143</strain>
    </source>
</reference>
<comment type="caution">
    <text evidence="7">The sequence shown here is derived from an EMBL/GenBank/DDBJ whole genome shotgun (WGS) entry which is preliminary data.</text>
</comment>
<comment type="similarity">
    <text evidence="1 4">Belongs to the PstS family.</text>
</comment>
<dbReference type="CDD" id="cd13565">
    <property type="entry name" value="PBP2_PstS"/>
    <property type="match status" value="1"/>
</dbReference>
<dbReference type="InterPro" id="IPR024370">
    <property type="entry name" value="PBP_domain"/>
</dbReference>
<dbReference type="InterPro" id="IPR005673">
    <property type="entry name" value="ABC_phos-bd_PstS"/>
</dbReference>
<evidence type="ECO:0000256" key="5">
    <source>
        <dbReference type="SAM" id="SignalP"/>
    </source>
</evidence>
<proteinExistence type="inferred from homology"/>
<sequence>MSQLKSNRQSLGLAALAALLLAACGGGTSTTSETATDASGGAEIKATSKLALDNTVTLTGAGASFPAPIYQRWFLDFSNATPNLQVDYQSVGSGAGVERFSQSLVNFGASDVAMKDDEISGVEKGVLMLPMTAGSVVLAYNLPGVDSLKLTQEATIGILLGNITKWNDPKIAASNEGVDLPDENITVVYRSDGSGTTGVFTKNLSAMSEEWKTKVGEGKTVEWPVGIGGAKNDGVAAQIRQTVGAIGYLEQGFAASAGLPMVALENKAGNFIEPTPESASIALGAVELPENLRAFVTNPEGDDSYPIVTYTWLLAYQQYDDPEVAKALEATIEYGLNEGQAISTELGYIPLPDNVRQKVAAAADAISPDYTIELK</sequence>
<keyword evidence="8" id="KW-1185">Reference proteome</keyword>
<feature type="domain" description="PBP" evidence="6">
    <location>
        <begin position="55"/>
        <end position="330"/>
    </location>
</feature>
<feature type="chain" id="PRO_5046233791" description="Phosphate-binding protein" evidence="5">
    <location>
        <begin position="23"/>
        <end position="375"/>
    </location>
</feature>
<evidence type="ECO:0000256" key="1">
    <source>
        <dbReference type="ARBA" id="ARBA00008725"/>
    </source>
</evidence>